<dbReference type="PANTHER" id="PTHR41521">
    <property type="match status" value="1"/>
</dbReference>
<proteinExistence type="predicted"/>
<gene>
    <name evidence="3" type="ORF">EV692_0231</name>
</gene>
<feature type="chain" id="PRO_5030104786" evidence="1">
    <location>
        <begin position="22"/>
        <end position="118"/>
    </location>
</feature>
<dbReference type="PANTHER" id="PTHR41521:SF4">
    <property type="entry name" value="BLR0684 PROTEIN"/>
    <property type="match status" value="1"/>
</dbReference>
<reference evidence="3 4" key="1">
    <citation type="submission" date="2019-03" db="EMBL/GenBank/DDBJ databases">
        <title>Genomic Encyclopedia of Type Strains, Phase IV (KMG-IV): sequencing the most valuable type-strain genomes for metagenomic binning, comparative biology and taxonomic classification.</title>
        <authorList>
            <person name="Goeker M."/>
        </authorList>
    </citation>
    <scope>NUCLEOTIDE SEQUENCE [LARGE SCALE GENOMIC DNA]</scope>
    <source>
        <strain evidence="3 4">DSM 10053</strain>
    </source>
</reference>
<dbReference type="InterPro" id="IPR011008">
    <property type="entry name" value="Dimeric_a/b-barrel"/>
</dbReference>
<dbReference type="AlphaFoldDB" id="A0A4V2PUM7"/>
<organism evidence="3 4">
    <name type="scientific">Lonepinella koalarum</name>
    <dbReference type="NCBI Taxonomy" id="53417"/>
    <lineage>
        <taxon>Bacteria</taxon>
        <taxon>Pseudomonadati</taxon>
        <taxon>Pseudomonadota</taxon>
        <taxon>Gammaproteobacteria</taxon>
        <taxon>Pasteurellales</taxon>
        <taxon>Pasteurellaceae</taxon>
        <taxon>Lonepinella</taxon>
    </lineage>
</organism>
<dbReference type="Proteomes" id="UP000295496">
    <property type="component" value="Unassembled WGS sequence"/>
</dbReference>
<dbReference type="EMBL" id="SMGJ01000001">
    <property type="protein sequence ID" value="TCK71171.1"/>
    <property type="molecule type" value="Genomic_DNA"/>
</dbReference>
<feature type="domain" description="DUF1330" evidence="2">
    <location>
        <begin position="23"/>
        <end position="114"/>
    </location>
</feature>
<protein>
    <submittedName>
        <fullName evidence="3">Uncharacterized protein (DUF1330 family)</fullName>
    </submittedName>
</protein>
<dbReference type="RefSeq" id="WP_132299721.1">
    <property type="nucleotide sequence ID" value="NZ_CP170642.1"/>
</dbReference>
<feature type="signal peptide" evidence="1">
    <location>
        <begin position="1"/>
        <end position="21"/>
    </location>
</feature>
<comment type="caution">
    <text evidence="3">The sequence shown here is derived from an EMBL/GenBank/DDBJ whole genome shotgun (WGS) entry which is preliminary data.</text>
</comment>
<dbReference type="InterPro" id="IPR010753">
    <property type="entry name" value="DUF1330"/>
</dbReference>
<evidence type="ECO:0000259" key="2">
    <source>
        <dbReference type="Pfam" id="PF07045"/>
    </source>
</evidence>
<dbReference type="SUPFAM" id="SSF54909">
    <property type="entry name" value="Dimeric alpha+beta barrel"/>
    <property type="match status" value="1"/>
</dbReference>
<accession>A0A4V2PUM7</accession>
<dbReference type="Pfam" id="PF07045">
    <property type="entry name" value="DUF1330"/>
    <property type="match status" value="1"/>
</dbReference>
<evidence type="ECO:0000313" key="4">
    <source>
        <dbReference type="Proteomes" id="UP000295496"/>
    </source>
</evidence>
<keyword evidence="4" id="KW-1185">Reference proteome</keyword>
<keyword evidence="1" id="KW-0732">Signal</keyword>
<name>A0A4V2PUM7_9PAST</name>
<dbReference type="Gene3D" id="3.30.70.100">
    <property type="match status" value="1"/>
</dbReference>
<evidence type="ECO:0000313" key="3">
    <source>
        <dbReference type="EMBL" id="TCK71171.1"/>
    </source>
</evidence>
<evidence type="ECO:0000256" key="1">
    <source>
        <dbReference type="SAM" id="SignalP"/>
    </source>
</evidence>
<sequence length="118" mass="13059">MKFIKLISIIFTALFTGSVLAAPAYVIGEVNVTNQAGMQEYRAGFMDSLKPYGGKVVLKATKPEMLEGDSNGVVSIIEFENAEQAQAWYHSDFYQKINKSRKDSSTSRVLIVEATETK</sequence>